<feature type="domain" description="Fibronectin type-III" evidence="4">
    <location>
        <begin position="1281"/>
        <end position="1375"/>
    </location>
</feature>
<dbReference type="EMBL" id="LR824540">
    <property type="protein sequence ID" value="CAH1647133.1"/>
    <property type="molecule type" value="Genomic_DNA"/>
</dbReference>
<organism evidence="5 6">
    <name type="scientific">Spodoptera littoralis</name>
    <name type="common">Egyptian cotton leafworm</name>
    <dbReference type="NCBI Taxonomy" id="7109"/>
    <lineage>
        <taxon>Eukaryota</taxon>
        <taxon>Metazoa</taxon>
        <taxon>Ecdysozoa</taxon>
        <taxon>Arthropoda</taxon>
        <taxon>Hexapoda</taxon>
        <taxon>Insecta</taxon>
        <taxon>Pterygota</taxon>
        <taxon>Neoptera</taxon>
        <taxon>Endopterygota</taxon>
        <taxon>Lepidoptera</taxon>
        <taxon>Glossata</taxon>
        <taxon>Ditrysia</taxon>
        <taxon>Noctuoidea</taxon>
        <taxon>Noctuidae</taxon>
        <taxon>Amphipyrinae</taxon>
        <taxon>Spodoptera</taxon>
    </lineage>
</organism>
<dbReference type="InterPro" id="IPR032675">
    <property type="entry name" value="LRR_dom_sf"/>
</dbReference>
<evidence type="ECO:0000313" key="6">
    <source>
        <dbReference type="Proteomes" id="UP001153321"/>
    </source>
</evidence>
<dbReference type="Pfam" id="PF00041">
    <property type="entry name" value="fn3"/>
    <property type="match status" value="1"/>
</dbReference>
<dbReference type="InterPro" id="IPR003961">
    <property type="entry name" value="FN3_dom"/>
</dbReference>
<evidence type="ECO:0000259" key="4">
    <source>
        <dbReference type="PROSITE" id="PS50853"/>
    </source>
</evidence>
<evidence type="ECO:0000256" key="1">
    <source>
        <dbReference type="ARBA" id="ARBA00022614"/>
    </source>
</evidence>
<dbReference type="SUPFAM" id="SSF49265">
    <property type="entry name" value="Fibronectin type III"/>
    <property type="match status" value="1"/>
</dbReference>
<proteinExistence type="predicted"/>
<dbReference type="PROSITE" id="PS51450">
    <property type="entry name" value="LRR"/>
    <property type="match status" value="9"/>
</dbReference>
<dbReference type="InterPro" id="IPR036116">
    <property type="entry name" value="FN3_sf"/>
</dbReference>
<gene>
    <name evidence="5" type="ORF">SPLIT_LOCUS12484</name>
</gene>
<accession>A0A9P0IHM2</accession>
<keyword evidence="1" id="KW-0433">Leucine-rich repeat</keyword>
<dbReference type="SUPFAM" id="SSF52047">
    <property type="entry name" value="RNI-like"/>
    <property type="match status" value="1"/>
</dbReference>
<sequence>MDTWNAKGITNALLAFWGFGDKEVYGAPSINWASASNVRLELNYEAFERAVYAHLTLPPDENLTNDRHKRKLQPRHGNVGNGNLKSLWRPKQARDLEASAWHVTQQIKAHLIQRSDWITTPHSSVHLEVGLGKAGRRELGDADLRTKKNECDVLQIVSLLLVLPPILRAQNTVGCPDLIKTNKCSCYTFEDGLFLDCQDTASKDIKNALKSVSDIHSLSVYDLDDNEEALGPHFIPQGVCIKHIHMSRTSIKDIGDDTFMPLRKCLETLSVVSSKIKMIPQKALSGMLKLISIDLTSNYIEDIPSYSFYGLPLMKLNIKGNVIREISESAFSSLEQTLLEIDLSENNLTTFPIEAFAKLRHLRSLRLAWNEMSSFPVVENSDLISLEYLDLSSNNFEFISEDCLKFCPSLITLSFHFNFINSIHYRAFYSLNNLKSLDLSHNRIKILNPNLFQNNKYIEYIDLSHNHLHHIHGLFCNLPSLTEVILSHNNILDVPIDSFINSKKINAIHLDKNCINNIHSESFSNLENLGKLSLEFNYLNQVPHNIFINNKNILKLRLDNNIFSEFNNDTLGPLVNINEIRLNNNKIKVVTKNYFINSIKLEKVYLDHNEITFIEPGTFLEMTDLKYLSLHYNYIIVLNDVLPKFSSSLVTLHLESNSLSLIGNFMLHSQEKLNYLSLKNNRLKFLTKNTFRNLSLVTRIELNNNDISVIEDFSLQHLSSARYLDLQYNLLSNITNYTFFGLTEIEDLDISHNSITFIFEMAFDTLKKLRSLNLSFNPLKTLQKNIFQQGLPLSSLYLDNCEIQFIENGTFFGLNNLKLLSLKNNSLKARDLLSVNIPGLKYLTLSFNVLDYLPVETFTQLPLLEVLYMEHCNVEHVFEGTFRHNRNLLRLNLAQNIISTIPSVLFELHNSVMEFNISNNFLDFVPYNTFENFTNVESLDLADNLIPKIELCGFEKLTKLKYLVLRKNEIKSLTMSKKTEYPYLTLFDISYNKLDHLPHFIFDIFPNVQNINISYNEIVQYDFLLTYKKFGLSLINIDISKNPEVSWSLANRVNNNTLIANLYELHICATNMTNIDDITFELFTSLQHLYLKFNKIRRLSVSPFSKLSFLESLDISYNRISQLKTSNFRGLTKLRTLCLSNNNIESIESFAEELSNLKLLDLSHNKLQNILNEDLINLKELTVLHLSYNNIKYISVTAFKNLNKIIQIDLEHNKLQTIPIELLTSVENYIQDISIKDNVILCSCQKDNAWVWIQDHPKVIKSNLVTCFNNEYPKEKCDVPVISQLSVDRHKDNSVSVSWFIRNRTAIKALQILYYGEDGHTDVKSKYLEKSEVSVHIKDLEPNVNYVVCVIALSEEPIDYEDEIILAEVNKTIDDNANSTVRITQDVAAAILMRSPSSECVSFNTFRKPTTVKAKANKKFQISSILNRRMGLIVGCSLGFVVFFIMVSVLLYTKIKERKRIAKSDPAWSEMNDYHSMASKDDILQSSTTASTDNILLGMAKNRKQSLDHLN</sequence>
<keyword evidence="3" id="KW-0812">Transmembrane</keyword>
<dbReference type="Proteomes" id="UP001153321">
    <property type="component" value="Chromosome 9"/>
</dbReference>
<keyword evidence="3" id="KW-0472">Membrane</keyword>
<dbReference type="GO" id="GO:0005615">
    <property type="term" value="C:extracellular space"/>
    <property type="evidence" value="ECO:0007669"/>
    <property type="project" value="TreeGrafter"/>
</dbReference>
<dbReference type="PANTHER" id="PTHR45712">
    <property type="entry name" value="AGAP008170-PA"/>
    <property type="match status" value="1"/>
</dbReference>
<dbReference type="SUPFAM" id="SSF52058">
    <property type="entry name" value="L domain-like"/>
    <property type="match status" value="3"/>
</dbReference>
<reference evidence="5" key="1">
    <citation type="submission" date="2022-02" db="EMBL/GenBank/DDBJ databases">
        <authorList>
            <person name="King R."/>
        </authorList>
    </citation>
    <scope>NUCLEOTIDE SEQUENCE</scope>
</reference>
<dbReference type="InterPro" id="IPR003591">
    <property type="entry name" value="Leu-rich_rpt_typical-subtyp"/>
</dbReference>
<dbReference type="PANTHER" id="PTHR45712:SF22">
    <property type="entry name" value="INSULIN-LIKE GROWTH FACTOR-BINDING PROTEIN COMPLEX ACID LABILE SUBUNIT"/>
    <property type="match status" value="1"/>
</dbReference>
<feature type="transmembrane region" description="Helical" evidence="3">
    <location>
        <begin position="1430"/>
        <end position="1453"/>
    </location>
</feature>
<dbReference type="InterPro" id="IPR050333">
    <property type="entry name" value="SLRP"/>
</dbReference>
<evidence type="ECO:0000256" key="3">
    <source>
        <dbReference type="SAM" id="Phobius"/>
    </source>
</evidence>
<dbReference type="InterPro" id="IPR013783">
    <property type="entry name" value="Ig-like_fold"/>
</dbReference>
<dbReference type="Pfam" id="PF13855">
    <property type="entry name" value="LRR_8"/>
    <property type="match status" value="9"/>
</dbReference>
<dbReference type="SMART" id="SM00369">
    <property type="entry name" value="LRR_TYP"/>
    <property type="match status" value="30"/>
</dbReference>
<dbReference type="PROSITE" id="PS50853">
    <property type="entry name" value="FN3"/>
    <property type="match status" value="1"/>
</dbReference>
<evidence type="ECO:0000256" key="2">
    <source>
        <dbReference type="ARBA" id="ARBA00022737"/>
    </source>
</evidence>
<name>A0A9P0IHM2_SPOLI</name>
<dbReference type="InterPro" id="IPR001611">
    <property type="entry name" value="Leu-rich_rpt"/>
</dbReference>
<keyword evidence="3" id="KW-1133">Transmembrane helix</keyword>
<dbReference type="Gene3D" id="3.80.10.10">
    <property type="entry name" value="Ribonuclease Inhibitor"/>
    <property type="match status" value="9"/>
</dbReference>
<dbReference type="Pfam" id="PF00560">
    <property type="entry name" value="LRR_1"/>
    <property type="match status" value="1"/>
</dbReference>
<dbReference type="SMART" id="SM00365">
    <property type="entry name" value="LRR_SD22"/>
    <property type="match status" value="11"/>
</dbReference>
<dbReference type="PRINTS" id="PR00019">
    <property type="entry name" value="LEURICHRPT"/>
</dbReference>
<protein>
    <recommendedName>
        <fullName evidence="4">Fibronectin type-III domain-containing protein</fullName>
    </recommendedName>
</protein>
<dbReference type="Gene3D" id="2.60.40.10">
    <property type="entry name" value="Immunoglobulins"/>
    <property type="match status" value="1"/>
</dbReference>
<dbReference type="CDD" id="cd00063">
    <property type="entry name" value="FN3"/>
    <property type="match status" value="1"/>
</dbReference>
<keyword evidence="2" id="KW-0677">Repeat</keyword>
<keyword evidence="6" id="KW-1185">Reference proteome</keyword>
<evidence type="ECO:0000313" key="5">
    <source>
        <dbReference type="EMBL" id="CAH1647133.1"/>
    </source>
</evidence>